<name>A0A0J6XGH3_9ACTN</name>
<proteinExistence type="predicted"/>
<evidence type="ECO:0000313" key="1">
    <source>
        <dbReference type="EMBL" id="KMO94244.1"/>
    </source>
</evidence>
<evidence type="ECO:0008006" key="3">
    <source>
        <dbReference type="Google" id="ProtNLM"/>
    </source>
</evidence>
<dbReference type="PATRIC" id="fig|66430.4.peg.2394"/>
<protein>
    <recommendedName>
        <fullName evidence="3">Secreted protein</fullName>
    </recommendedName>
</protein>
<organism evidence="1 2">
    <name type="scientific">Streptomyces roseus</name>
    <dbReference type="NCBI Taxonomy" id="66430"/>
    <lineage>
        <taxon>Bacteria</taxon>
        <taxon>Bacillati</taxon>
        <taxon>Actinomycetota</taxon>
        <taxon>Actinomycetes</taxon>
        <taxon>Kitasatosporales</taxon>
        <taxon>Streptomycetaceae</taxon>
        <taxon>Streptomyces</taxon>
    </lineage>
</organism>
<accession>A0A0J6XGH3</accession>
<comment type="caution">
    <text evidence="1">The sequence shown here is derived from an EMBL/GenBank/DDBJ whole genome shotgun (WGS) entry which is preliminary data.</text>
</comment>
<evidence type="ECO:0000313" key="2">
    <source>
        <dbReference type="Proteomes" id="UP000035932"/>
    </source>
</evidence>
<dbReference type="EMBL" id="LFML01000148">
    <property type="protein sequence ID" value="KMO94244.1"/>
    <property type="molecule type" value="Genomic_DNA"/>
</dbReference>
<sequence length="491" mass="52602">MTHAHPFAVRMISAPPQSEGQEQKMTLRKPPGRYAGWIATAVAVVLSVPAFGSPAHAAPGDPAAASSFNLKAGPDLSRHVADLKAALPTQGVQILLDQGNRVAKTGASCTTDPFGAGDDGKALAPVRKLCWDSGDSATEEWIPQGMTGVSDAQADELWGSRKPLVTAWYDKAGGKGVRLSFLDPETAIPGDPDGRRYRHVLLVEPYYNSYDHVSYKAVDIHAGGIAWYKNYLYVADTMNGLRVFDMRAILDLNPDQNASVDDTTLDGLKSNVRDETQIGRQDNVYYSHTYRYVMPQVASWKFVSAQGNSSAGTCVATGAPKASYISIDRSAAAAPALIMGEYCDSDDTHPEKGRIGTLPIDDATGLLKSANGVVAATGAFYLPRDLTQGAARYGGTYYFNRSWTTHSGSLRRATVSGGRLVDYGANITNAVGPEDLYFEHGQSVPGGGGTQYLWSLTEHRMDTADPTCTDTGSPCGRVIYAHRVSDVLARP</sequence>
<dbReference type="AlphaFoldDB" id="A0A0J6XGH3"/>
<gene>
    <name evidence="1" type="ORF">ACS04_30365</name>
</gene>
<reference evidence="1 2" key="1">
    <citation type="submission" date="2015-06" db="EMBL/GenBank/DDBJ databases">
        <title>Recapitulation of the evolution of biosynthetic gene clusters reveals hidden chemical diversity on bacterial genomes.</title>
        <authorList>
            <person name="Cruz-Morales P."/>
            <person name="Martinez-Guerrero C."/>
            <person name="Morales-Escalante M.A."/>
            <person name="Yanez-Guerra L.A."/>
            <person name="Kopp J.F."/>
            <person name="Feldmann J."/>
            <person name="Ramos-Aboites H.E."/>
            <person name="Barona-Gomez F."/>
        </authorList>
    </citation>
    <scope>NUCLEOTIDE SEQUENCE [LARGE SCALE GENOMIC DNA]</scope>
    <source>
        <strain evidence="1 2">ATCC 31245</strain>
    </source>
</reference>
<dbReference type="STRING" id="66430.ACS04_30365"/>
<dbReference type="Proteomes" id="UP000035932">
    <property type="component" value="Unassembled WGS sequence"/>
</dbReference>
<keyword evidence="2" id="KW-1185">Reference proteome</keyword>